<evidence type="ECO:0000313" key="2">
    <source>
        <dbReference type="Proteomes" id="UP000263200"/>
    </source>
</evidence>
<dbReference type="KEGG" id="vg:65115800"/>
<evidence type="ECO:0000313" key="1">
    <source>
        <dbReference type="EMBL" id="AXQ62096.1"/>
    </source>
</evidence>
<accession>A0A385DRP1</accession>
<keyword evidence="2" id="KW-1185">Reference proteome</keyword>
<gene>
    <name evidence="1" type="primary">63</name>
    <name evidence="1" type="ORF">SEA_SKYSAND_63</name>
</gene>
<reference evidence="1 2" key="1">
    <citation type="submission" date="2018-07" db="EMBL/GenBank/DDBJ databases">
        <authorList>
            <person name="Paudel S."/>
            <person name="Allison O."/>
            <person name="Bailey A.D."/>
            <person name="Brown D.S."/>
            <person name="Bonilla M.E."/>
            <person name="Bonilla Y.V."/>
            <person name="Cates D."/>
            <person name="Carrothers E.I."/>
            <person name="Chibueze J."/>
            <person name="Davis M.L."/>
            <person name="DelaEspriella B.L."/>
            <person name="Draper A."/>
            <person name="Fleury J.A."/>
            <person name="Guzman S."/>
            <person name="Hibbitts D."/>
            <person name="Johnson I.J."/>
            <person name="Liu A."/>
            <person name="McGeady S.J."/>
            <person name="Nelson T.K."/>
            <person name="Parrish M.E."/>
            <person name="Pete A.B."/>
            <person name="Reed J."/>
            <person name="Burgos S.B."/>
            <person name="Summer D.S."/>
            <person name="Washington A.O."/>
            <person name="Belay S."/>
            <person name="Gibbs K.A."/>
            <person name="Guillen V.E."/>
            <person name="Modlin S.E."/>
            <person name="Buchser W.J."/>
            <person name="Forsyth M.H."/>
            <person name="Saha M.S."/>
            <person name="Butela K.A."/>
            <person name="Garlena R.A."/>
            <person name="Russell D.A."/>
            <person name="Pope W.H."/>
            <person name="Jacobs-Sera D."/>
            <person name="Hatfull G.F."/>
        </authorList>
    </citation>
    <scope>NUCLEOTIDE SEQUENCE [LARGE SCALE GENOMIC DNA]</scope>
</reference>
<name>A0A385DRP1_9CAUD</name>
<dbReference type="EMBL" id="MH669013">
    <property type="protein sequence ID" value="AXQ62096.1"/>
    <property type="molecule type" value="Genomic_DNA"/>
</dbReference>
<dbReference type="Proteomes" id="UP000263200">
    <property type="component" value="Segment"/>
</dbReference>
<dbReference type="RefSeq" id="YP_010098131.1">
    <property type="nucleotide sequence ID" value="NC_055764.1"/>
</dbReference>
<protein>
    <submittedName>
        <fullName evidence="1">Uncharacterized protein</fullName>
    </submittedName>
</protein>
<proteinExistence type="predicted"/>
<dbReference type="GeneID" id="65115800"/>
<organism evidence="1 2">
    <name type="scientific">Gordonia phage Skysand</name>
    <dbReference type="NCBI Taxonomy" id="2301559"/>
    <lineage>
        <taxon>Viruses</taxon>
        <taxon>Duplodnaviria</taxon>
        <taxon>Heunggongvirae</taxon>
        <taxon>Uroviricota</taxon>
        <taxon>Caudoviricetes</taxon>
        <taxon>Zierdtviridae</taxon>
        <taxon>Emilbogenvirinae</taxon>
        <taxon>Skysandvirus</taxon>
        <taxon>Skysandvirus skysand</taxon>
    </lineage>
</organism>
<sequence>MEDTMSYADELREIAKDQDLLEVARKAIEDELIEWRDSGISTPFRNNGLVVKYVDGQPSDIIRFGPETAVQIGLQAIANHLEGK</sequence>